<gene>
    <name evidence="1" type="ORF">KOR42_54900</name>
</gene>
<organism evidence="1 2">
    <name type="scientific">Thalassoglobus neptunius</name>
    <dbReference type="NCBI Taxonomy" id="1938619"/>
    <lineage>
        <taxon>Bacteria</taxon>
        <taxon>Pseudomonadati</taxon>
        <taxon>Planctomycetota</taxon>
        <taxon>Planctomycetia</taxon>
        <taxon>Planctomycetales</taxon>
        <taxon>Planctomycetaceae</taxon>
        <taxon>Thalassoglobus</taxon>
    </lineage>
</organism>
<keyword evidence="2" id="KW-1185">Reference proteome</keyword>
<sequence>MNKTRLSKNLSFRIASKSSSYADAAQYFKQSLTELRIPDQPCECSYWDEQRKSWWCEQLEAIGDALGLGWVFLAPVFIDNAQSALDDISGELGNDPGMEEE</sequence>
<evidence type="ECO:0000313" key="2">
    <source>
        <dbReference type="Proteomes" id="UP000317243"/>
    </source>
</evidence>
<reference evidence="1 2" key="1">
    <citation type="submission" date="2019-02" db="EMBL/GenBank/DDBJ databases">
        <title>Deep-cultivation of Planctomycetes and their phenomic and genomic characterization uncovers novel biology.</title>
        <authorList>
            <person name="Wiegand S."/>
            <person name="Jogler M."/>
            <person name="Boedeker C."/>
            <person name="Pinto D."/>
            <person name="Vollmers J."/>
            <person name="Rivas-Marin E."/>
            <person name="Kohn T."/>
            <person name="Peeters S.H."/>
            <person name="Heuer A."/>
            <person name="Rast P."/>
            <person name="Oberbeckmann S."/>
            <person name="Bunk B."/>
            <person name="Jeske O."/>
            <person name="Meyerdierks A."/>
            <person name="Storesund J.E."/>
            <person name="Kallscheuer N."/>
            <person name="Luecker S."/>
            <person name="Lage O.M."/>
            <person name="Pohl T."/>
            <person name="Merkel B.J."/>
            <person name="Hornburger P."/>
            <person name="Mueller R.-W."/>
            <person name="Bruemmer F."/>
            <person name="Labrenz M."/>
            <person name="Spormann A.M."/>
            <person name="Op Den Camp H."/>
            <person name="Overmann J."/>
            <person name="Amann R."/>
            <person name="Jetten M.S.M."/>
            <person name="Mascher T."/>
            <person name="Medema M.H."/>
            <person name="Devos D.P."/>
            <person name="Kaster A.-K."/>
            <person name="Ovreas L."/>
            <person name="Rohde M."/>
            <person name="Galperin M.Y."/>
            <person name="Jogler C."/>
        </authorList>
    </citation>
    <scope>NUCLEOTIDE SEQUENCE [LARGE SCALE GENOMIC DNA]</scope>
    <source>
        <strain evidence="1 2">KOR42</strain>
    </source>
</reference>
<name>A0A5C5UWL8_9PLAN</name>
<dbReference type="EMBL" id="SIHI01000111">
    <property type="protein sequence ID" value="TWT29812.1"/>
    <property type="molecule type" value="Genomic_DNA"/>
</dbReference>
<protein>
    <submittedName>
        <fullName evidence="1">Uncharacterized protein</fullName>
    </submittedName>
</protein>
<dbReference type="OrthoDB" id="9962026at2"/>
<proteinExistence type="predicted"/>
<evidence type="ECO:0000313" key="1">
    <source>
        <dbReference type="EMBL" id="TWT29812.1"/>
    </source>
</evidence>
<dbReference type="AlphaFoldDB" id="A0A5C5UWL8"/>
<dbReference type="Proteomes" id="UP000317243">
    <property type="component" value="Unassembled WGS sequence"/>
</dbReference>
<comment type="caution">
    <text evidence="1">The sequence shown here is derived from an EMBL/GenBank/DDBJ whole genome shotgun (WGS) entry which is preliminary data.</text>
</comment>
<accession>A0A5C5UWL8</accession>